<reference evidence="3 4" key="1">
    <citation type="submission" date="2012-08" db="EMBL/GenBank/DDBJ databases">
        <title>The Genome Sequence of Barnesiella intestinihominis YIT 11860.</title>
        <authorList>
            <consortium name="The Broad Institute Genome Sequencing Platform"/>
            <person name="Earl A."/>
            <person name="Ward D."/>
            <person name="Feldgarden M."/>
            <person name="Gevers D."/>
            <person name="Morotomi M."/>
            <person name="Walker B."/>
            <person name="Young S.K."/>
            <person name="Zeng Q."/>
            <person name="Gargeya S."/>
            <person name="Fitzgerald M."/>
            <person name="Haas B."/>
            <person name="Abouelleil A."/>
            <person name="Alvarado L."/>
            <person name="Arachchi H.M."/>
            <person name="Berlin A.M."/>
            <person name="Chapman S.B."/>
            <person name="Goldberg J."/>
            <person name="Griggs A."/>
            <person name="Gujja S."/>
            <person name="Hansen M."/>
            <person name="Howarth C."/>
            <person name="Imamovic A."/>
            <person name="Larimer J."/>
            <person name="McCowen C."/>
            <person name="Montmayeur A."/>
            <person name="Murphy C."/>
            <person name="Neiman D."/>
            <person name="Pearson M."/>
            <person name="Priest M."/>
            <person name="Roberts A."/>
            <person name="Saif S."/>
            <person name="Shea T."/>
            <person name="Sisk P."/>
            <person name="Sykes S."/>
            <person name="Wortman J."/>
            <person name="Nusbaum C."/>
            <person name="Birren B."/>
        </authorList>
    </citation>
    <scope>NUCLEOTIDE SEQUENCE [LARGE SCALE GENOMIC DNA]</scope>
    <source>
        <strain evidence="3 4">YIT 11860</strain>
    </source>
</reference>
<keyword evidence="2" id="KW-0812">Transmembrane</keyword>
<dbReference type="RefSeq" id="WP_008860857.1">
    <property type="nucleotide sequence ID" value="NZ_CAXSYG010000002.1"/>
</dbReference>
<keyword evidence="1" id="KW-0802">TPR repeat</keyword>
<organism evidence="3 4">
    <name type="scientific">Barnesiella intestinihominis YIT 11860</name>
    <dbReference type="NCBI Taxonomy" id="742726"/>
    <lineage>
        <taxon>Bacteria</taxon>
        <taxon>Pseudomonadati</taxon>
        <taxon>Bacteroidota</taxon>
        <taxon>Bacteroidia</taxon>
        <taxon>Bacteroidales</taxon>
        <taxon>Barnesiellaceae</taxon>
        <taxon>Barnesiella</taxon>
    </lineage>
</organism>
<keyword evidence="2" id="KW-0472">Membrane</keyword>
<name>K0X4B3_9BACT</name>
<dbReference type="STRING" id="742726.HMPREF9448_00358"/>
<dbReference type="GO" id="GO:0006355">
    <property type="term" value="P:regulation of DNA-templated transcription"/>
    <property type="evidence" value="ECO:0007669"/>
    <property type="project" value="InterPro"/>
</dbReference>
<dbReference type="GO" id="GO:0003677">
    <property type="term" value="F:DNA binding"/>
    <property type="evidence" value="ECO:0007669"/>
    <property type="project" value="InterPro"/>
</dbReference>
<feature type="repeat" description="TPR" evidence="1">
    <location>
        <begin position="143"/>
        <end position="176"/>
    </location>
</feature>
<sequence>MNSRICYIVILLCFFACHSDRYQEKATRLYEYGIEIESFQPDSAAYLYRRALSLTSPNSDLSVALHLRLGNLLRTHHLYNRALEEHTIALKECMANDSTKYTARALREVGKDYLYKNSPDSALGYIKEALSLSEAASDTLEMTAAHNNLSVVYGELKDLEQATKHAYRAISLSKDSTLIYRTYSAIGKMFLLSGQYDSAYHYSRQGSLSPNIYTRANSYKQLCEVALETKNGALYEECVNLLNLANDSIEKINRTESMGETEYQYDLEQILYTEKTRYYRWIAVVIIGALLILFLYIQKRRSRDKAWKAQVEALRQKIETAHECDEGNIKGNMGESNVVARQVDNERKELQSLIDKKGDVCALSFMRTKAYKNMKSMIEAKSESVLSIDERQMVSQSIHKAFNEYIDALKKHTKLTQDEAVLCCLVKCGLNTKECAVCKGVSLNAIRTQKSRIKSKLM</sequence>
<evidence type="ECO:0000313" key="4">
    <source>
        <dbReference type="Proteomes" id="UP000006044"/>
    </source>
</evidence>
<comment type="caution">
    <text evidence="3">The sequence shown here is derived from an EMBL/GenBank/DDBJ whole genome shotgun (WGS) entry which is preliminary data.</text>
</comment>
<feature type="transmembrane region" description="Helical" evidence="2">
    <location>
        <begin position="278"/>
        <end position="297"/>
    </location>
</feature>
<dbReference type="Gene3D" id="1.25.40.10">
    <property type="entry name" value="Tetratricopeptide repeat domain"/>
    <property type="match status" value="2"/>
</dbReference>
<evidence type="ECO:0000256" key="2">
    <source>
        <dbReference type="SAM" id="Phobius"/>
    </source>
</evidence>
<evidence type="ECO:0000256" key="1">
    <source>
        <dbReference type="PROSITE-ProRule" id="PRU00339"/>
    </source>
</evidence>
<dbReference type="InterPro" id="IPR016032">
    <property type="entry name" value="Sig_transdc_resp-reg_C-effctor"/>
</dbReference>
<dbReference type="InterPro" id="IPR019734">
    <property type="entry name" value="TPR_rpt"/>
</dbReference>
<keyword evidence="4" id="KW-1185">Reference proteome</keyword>
<dbReference type="InterPro" id="IPR011990">
    <property type="entry name" value="TPR-like_helical_dom_sf"/>
</dbReference>
<dbReference type="SMART" id="SM00028">
    <property type="entry name" value="TPR"/>
    <property type="match status" value="3"/>
</dbReference>
<dbReference type="eggNOG" id="COG0457">
    <property type="taxonomic scope" value="Bacteria"/>
</dbReference>
<dbReference type="EMBL" id="ADLE01000001">
    <property type="protein sequence ID" value="EJZ66183.1"/>
    <property type="molecule type" value="Genomic_DNA"/>
</dbReference>
<dbReference type="HOGENOM" id="CLU_547092_0_0_10"/>
<proteinExistence type="predicted"/>
<dbReference type="GeneID" id="77847712"/>
<keyword evidence="2" id="KW-1133">Transmembrane helix</keyword>
<dbReference type="AlphaFoldDB" id="K0X4B3"/>
<dbReference type="SUPFAM" id="SSF48452">
    <property type="entry name" value="TPR-like"/>
    <property type="match status" value="1"/>
</dbReference>
<dbReference type="OrthoDB" id="1046362at2"/>
<evidence type="ECO:0000313" key="3">
    <source>
        <dbReference type="EMBL" id="EJZ66183.1"/>
    </source>
</evidence>
<dbReference type="PROSITE" id="PS50005">
    <property type="entry name" value="TPR"/>
    <property type="match status" value="1"/>
</dbReference>
<gene>
    <name evidence="3" type="ORF">HMPREF9448_00358</name>
</gene>
<dbReference type="Proteomes" id="UP000006044">
    <property type="component" value="Unassembled WGS sequence"/>
</dbReference>
<protein>
    <submittedName>
        <fullName evidence="3">Uncharacterized protein</fullName>
    </submittedName>
</protein>
<accession>K0X4B3</accession>
<dbReference type="SUPFAM" id="SSF46894">
    <property type="entry name" value="C-terminal effector domain of the bipartite response regulators"/>
    <property type="match status" value="1"/>
</dbReference>